<feature type="region of interest" description="Disordered" evidence="5">
    <location>
        <begin position="204"/>
        <end position="230"/>
    </location>
</feature>
<evidence type="ECO:0000313" key="8">
    <source>
        <dbReference type="Proteomes" id="UP000007800"/>
    </source>
</evidence>
<dbReference type="GeneID" id="9059500"/>
<feature type="zinc finger region" description="C3H1-type" evidence="4">
    <location>
        <begin position="160"/>
        <end position="187"/>
    </location>
</feature>
<dbReference type="Gene3D" id="4.10.1000.10">
    <property type="entry name" value="Zinc finger, CCCH-type"/>
    <property type="match status" value="1"/>
</dbReference>
<evidence type="ECO:0000256" key="4">
    <source>
        <dbReference type="PROSITE-ProRule" id="PRU00723"/>
    </source>
</evidence>
<dbReference type="Pfam" id="PF00642">
    <property type="entry name" value="zf-CCCH"/>
    <property type="match status" value="1"/>
</dbReference>
<evidence type="ECO:0000256" key="5">
    <source>
        <dbReference type="SAM" id="MobiDB-lite"/>
    </source>
</evidence>
<feature type="zinc finger region" description="C3H1-type" evidence="4">
    <location>
        <begin position="189"/>
        <end position="212"/>
    </location>
</feature>
<protein>
    <recommendedName>
        <fullName evidence="6">C3H1-type domain-containing protein</fullName>
    </recommendedName>
</protein>
<evidence type="ECO:0000256" key="2">
    <source>
        <dbReference type="ARBA" id="ARBA00022771"/>
    </source>
</evidence>
<reference evidence="7 8" key="1">
    <citation type="submission" date="2008-07" db="EMBL/GenBank/DDBJ databases">
        <authorList>
            <person name="El-Sayed N."/>
            <person name="Caler E."/>
            <person name="Inman J."/>
            <person name="Amedeo P."/>
            <person name="Hass B."/>
            <person name="Wortman J."/>
        </authorList>
    </citation>
    <scope>NUCLEOTIDE SEQUENCE [LARGE SCALE GENOMIC DNA]</scope>
    <source>
        <strain evidence="8">ATCC 50983 / TXsc</strain>
    </source>
</reference>
<accession>C5KNP6</accession>
<name>C5KNP6_PERM5</name>
<dbReference type="RefSeq" id="XP_002782101.1">
    <property type="nucleotide sequence ID" value="XM_002782055.1"/>
</dbReference>
<evidence type="ECO:0000256" key="1">
    <source>
        <dbReference type="ARBA" id="ARBA00022723"/>
    </source>
</evidence>
<dbReference type="SMART" id="SM00356">
    <property type="entry name" value="ZnF_C3H1"/>
    <property type="match status" value="2"/>
</dbReference>
<feature type="domain" description="C3H1-type" evidence="6">
    <location>
        <begin position="189"/>
        <end position="212"/>
    </location>
</feature>
<dbReference type="InterPro" id="IPR000571">
    <property type="entry name" value="Znf_CCCH"/>
</dbReference>
<proteinExistence type="predicted"/>
<dbReference type="InParanoid" id="C5KNP6"/>
<keyword evidence="1 4" id="KW-0479">Metal-binding</keyword>
<keyword evidence="8" id="KW-1185">Reference proteome</keyword>
<evidence type="ECO:0000259" key="6">
    <source>
        <dbReference type="PROSITE" id="PS50103"/>
    </source>
</evidence>
<dbReference type="AlphaFoldDB" id="C5KNP6"/>
<dbReference type="GO" id="GO:0008270">
    <property type="term" value="F:zinc ion binding"/>
    <property type="evidence" value="ECO:0007669"/>
    <property type="project" value="UniProtKB-KW"/>
</dbReference>
<dbReference type="Proteomes" id="UP000007800">
    <property type="component" value="Unassembled WGS sequence"/>
</dbReference>
<feature type="compositionally biased region" description="Polar residues" evidence="5">
    <location>
        <begin position="135"/>
        <end position="157"/>
    </location>
</feature>
<gene>
    <name evidence="7" type="ORF">Pmar_PMAR009686</name>
</gene>
<feature type="non-terminal residue" evidence="7">
    <location>
        <position position="341"/>
    </location>
</feature>
<dbReference type="OrthoDB" id="469969at2759"/>
<feature type="region of interest" description="Disordered" evidence="5">
    <location>
        <begin position="127"/>
        <end position="166"/>
    </location>
</feature>
<dbReference type="InterPro" id="IPR036855">
    <property type="entry name" value="Znf_CCCH_sf"/>
</dbReference>
<dbReference type="PROSITE" id="PS50103">
    <property type="entry name" value="ZF_C3H1"/>
    <property type="match status" value="2"/>
</dbReference>
<feature type="domain" description="C3H1-type" evidence="6">
    <location>
        <begin position="160"/>
        <end position="187"/>
    </location>
</feature>
<keyword evidence="3 4" id="KW-0862">Zinc</keyword>
<evidence type="ECO:0000313" key="7">
    <source>
        <dbReference type="EMBL" id="EER13896.1"/>
    </source>
</evidence>
<dbReference type="EMBL" id="GG674692">
    <property type="protein sequence ID" value="EER13896.1"/>
    <property type="molecule type" value="Genomic_DNA"/>
</dbReference>
<keyword evidence="2 4" id="KW-0863">Zinc-finger</keyword>
<dbReference type="SUPFAM" id="SSF90229">
    <property type="entry name" value="CCCH zinc finger"/>
    <property type="match status" value="2"/>
</dbReference>
<evidence type="ECO:0000256" key="3">
    <source>
        <dbReference type="ARBA" id="ARBA00022833"/>
    </source>
</evidence>
<sequence length="341" mass="37980">MLTSLLPEHIVSKTVGRTVPKTLSAFQATVEDLRTALSREYGGFIEVEKLLTETLTRGANESLTDFIARIDNWKDRCSTAGSPVPDATLIQVYRSGVSHGPSREASYEYPCRWTDFRLRALTRAARVDGEKCQKPDTSSQEQAKSKTAPTPSSSQRPPNDKKGEVCRNNLRGRCLKGDKCPYKHIDRESCRMWEEKGQCRFGESCKFKHSKPSPRAGASTGEKPSAGGRQRDQLKAISNDGDSGQHDVDIAEEEIQRIWAMTEHVEDIGSNHRPSGPLLTLRFPDDSPPLRVLLDSGAVRNYITVEEVESRPETLGGGIYFPKWRWLGSPTTAKSNFEGKL</sequence>
<dbReference type="Pfam" id="PF14608">
    <property type="entry name" value="zf-CCCH_2"/>
    <property type="match status" value="1"/>
</dbReference>
<organism evidence="8">
    <name type="scientific">Perkinsus marinus (strain ATCC 50983 / TXsc)</name>
    <dbReference type="NCBI Taxonomy" id="423536"/>
    <lineage>
        <taxon>Eukaryota</taxon>
        <taxon>Sar</taxon>
        <taxon>Alveolata</taxon>
        <taxon>Perkinsozoa</taxon>
        <taxon>Perkinsea</taxon>
        <taxon>Perkinsida</taxon>
        <taxon>Perkinsidae</taxon>
        <taxon>Perkinsus</taxon>
    </lineage>
</organism>